<dbReference type="Pfam" id="PF19300">
    <property type="entry name" value="BPD_transp_1_N"/>
    <property type="match status" value="1"/>
</dbReference>
<dbReference type="EMBL" id="JBHRZH010000017">
    <property type="protein sequence ID" value="MFC3763218.1"/>
    <property type="molecule type" value="Genomic_DNA"/>
</dbReference>
<dbReference type="Pfam" id="PF00528">
    <property type="entry name" value="BPD_transp_1"/>
    <property type="match status" value="1"/>
</dbReference>
<keyword evidence="3" id="KW-1003">Cell membrane</keyword>
<dbReference type="InterPro" id="IPR000515">
    <property type="entry name" value="MetI-like"/>
</dbReference>
<dbReference type="Gene3D" id="1.10.3720.10">
    <property type="entry name" value="MetI-like"/>
    <property type="match status" value="1"/>
</dbReference>
<keyword evidence="5 7" id="KW-1133">Transmembrane helix</keyword>
<evidence type="ECO:0000256" key="5">
    <source>
        <dbReference type="ARBA" id="ARBA00022989"/>
    </source>
</evidence>
<dbReference type="InterPro" id="IPR035906">
    <property type="entry name" value="MetI-like_sf"/>
</dbReference>
<organism evidence="9 10">
    <name type="scientific">Tenggerimyces flavus</name>
    <dbReference type="NCBI Taxonomy" id="1708749"/>
    <lineage>
        <taxon>Bacteria</taxon>
        <taxon>Bacillati</taxon>
        <taxon>Actinomycetota</taxon>
        <taxon>Actinomycetes</taxon>
        <taxon>Propionibacteriales</taxon>
        <taxon>Nocardioidaceae</taxon>
        <taxon>Tenggerimyces</taxon>
    </lineage>
</organism>
<feature type="transmembrane region" description="Helical" evidence="7">
    <location>
        <begin position="191"/>
        <end position="210"/>
    </location>
</feature>
<dbReference type="CDD" id="cd06261">
    <property type="entry name" value="TM_PBP2"/>
    <property type="match status" value="1"/>
</dbReference>
<keyword evidence="2 7" id="KW-0813">Transport</keyword>
<comment type="caution">
    <text evidence="9">The sequence shown here is derived from an EMBL/GenBank/DDBJ whole genome shotgun (WGS) entry which is preliminary data.</text>
</comment>
<dbReference type="PANTHER" id="PTHR43163:SF6">
    <property type="entry name" value="DIPEPTIDE TRANSPORT SYSTEM PERMEASE PROTEIN DPPB-RELATED"/>
    <property type="match status" value="1"/>
</dbReference>
<evidence type="ECO:0000256" key="6">
    <source>
        <dbReference type="ARBA" id="ARBA00023136"/>
    </source>
</evidence>
<feature type="transmembrane region" description="Helical" evidence="7">
    <location>
        <begin position="111"/>
        <end position="135"/>
    </location>
</feature>
<feature type="transmembrane region" description="Helical" evidence="7">
    <location>
        <begin position="147"/>
        <end position="171"/>
    </location>
</feature>
<dbReference type="Proteomes" id="UP001595699">
    <property type="component" value="Unassembled WGS sequence"/>
</dbReference>
<feature type="transmembrane region" description="Helical" evidence="7">
    <location>
        <begin position="247"/>
        <end position="272"/>
    </location>
</feature>
<feature type="domain" description="ABC transmembrane type-1" evidence="8">
    <location>
        <begin position="111"/>
        <end position="320"/>
    </location>
</feature>
<dbReference type="SUPFAM" id="SSF161098">
    <property type="entry name" value="MetI-like"/>
    <property type="match status" value="1"/>
</dbReference>
<dbReference type="RefSeq" id="WP_205119706.1">
    <property type="nucleotide sequence ID" value="NZ_JAFBCM010000001.1"/>
</dbReference>
<evidence type="ECO:0000313" key="9">
    <source>
        <dbReference type="EMBL" id="MFC3763218.1"/>
    </source>
</evidence>
<evidence type="ECO:0000256" key="2">
    <source>
        <dbReference type="ARBA" id="ARBA00022448"/>
    </source>
</evidence>
<dbReference type="PANTHER" id="PTHR43163">
    <property type="entry name" value="DIPEPTIDE TRANSPORT SYSTEM PERMEASE PROTEIN DPPB-RELATED"/>
    <property type="match status" value="1"/>
</dbReference>
<protein>
    <submittedName>
        <fullName evidence="9">ABC transporter permease</fullName>
    </submittedName>
</protein>
<evidence type="ECO:0000256" key="3">
    <source>
        <dbReference type="ARBA" id="ARBA00022475"/>
    </source>
</evidence>
<evidence type="ECO:0000313" key="10">
    <source>
        <dbReference type="Proteomes" id="UP001595699"/>
    </source>
</evidence>
<keyword evidence="6 7" id="KW-0472">Membrane</keyword>
<keyword evidence="10" id="KW-1185">Reference proteome</keyword>
<evidence type="ECO:0000256" key="7">
    <source>
        <dbReference type="RuleBase" id="RU363032"/>
    </source>
</evidence>
<accession>A0ABV7YEH9</accession>
<gene>
    <name evidence="9" type="ORF">ACFOUW_20415</name>
</gene>
<evidence type="ECO:0000259" key="8">
    <source>
        <dbReference type="PROSITE" id="PS50928"/>
    </source>
</evidence>
<feature type="transmembrane region" description="Helical" evidence="7">
    <location>
        <begin position="9"/>
        <end position="29"/>
    </location>
</feature>
<reference evidence="10" key="1">
    <citation type="journal article" date="2019" name="Int. J. Syst. Evol. Microbiol.">
        <title>The Global Catalogue of Microorganisms (GCM) 10K type strain sequencing project: providing services to taxonomists for standard genome sequencing and annotation.</title>
        <authorList>
            <consortium name="The Broad Institute Genomics Platform"/>
            <consortium name="The Broad Institute Genome Sequencing Center for Infectious Disease"/>
            <person name="Wu L."/>
            <person name="Ma J."/>
        </authorList>
    </citation>
    <scope>NUCLEOTIDE SEQUENCE [LARGE SCALE GENOMIC DNA]</scope>
    <source>
        <strain evidence="10">CGMCC 4.7241</strain>
    </source>
</reference>
<comment type="subcellular location">
    <subcellularLocation>
        <location evidence="1 7">Cell membrane</location>
        <topology evidence="1 7">Multi-pass membrane protein</topology>
    </subcellularLocation>
</comment>
<evidence type="ECO:0000256" key="1">
    <source>
        <dbReference type="ARBA" id="ARBA00004651"/>
    </source>
</evidence>
<evidence type="ECO:0000256" key="4">
    <source>
        <dbReference type="ARBA" id="ARBA00022692"/>
    </source>
</evidence>
<proteinExistence type="inferred from homology"/>
<dbReference type="PROSITE" id="PS50928">
    <property type="entry name" value="ABC_TM1"/>
    <property type="match status" value="1"/>
</dbReference>
<name>A0ABV7YEH9_9ACTN</name>
<dbReference type="InterPro" id="IPR045621">
    <property type="entry name" value="BPD_transp_1_N"/>
</dbReference>
<sequence>MLGYIIRRILAGITVVLVAMVAAFVLFFVGPTQPEYAICGDRNCTPDRLADIRASLSLDEPVMKQFTDYFGGIFTGREIKTGGFTKECPVPCLGYSYVANDPVTKLIVERIPVTLSVALGAMVFFLLIGITTGVYAAIHRGTILDKLLVGGSLVLSAFPYYIVALLAAIYLSIQYEIFPRGGYVPLTQNPIGWFKGLLLAWFVLGLVYATQYARYTRAAMVEALGEDYVRTARAKGLTRRKVYFRHALRAALTSVVTILGLDLAGLFAGTIFTERIFDVQGLGILALNAFNVGDLPLIMGSVLYAAIILVALNILIDIVYSFLDPRVRLS</sequence>
<comment type="similarity">
    <text evidence="7">Belongs to the binding-protein-dependent transport system permease family.</text>
</comment>
<keyword evidence="4 7" id="KW-0812">Transmembrane</keyword>
<feature type="transmembrane region" description="Helical" evidence="7">
    <location>
        <begin position="302"/>
        <end position="323"/>
    </location>
</feature>